<name>A0AAE3FTD9_9EURY</name>
<feature type="transmembrane region" description="Helical" evidence="1">
    <location>
        <begin position="44"/>
        <end position="66"/>
    </location>
</feature>
<dbReference type="Pfam" id="PF12650">
    <property type="entry name" value="DUF3784"/>
    <property type="match status" value="1"/>
</dbReference>
<dbReference type="InterPro" id="IPR017259">
    <property type="entry name" value="UCP037672"/>
</dbReference>
<evidence type="ECO:0000313" key="3">
    <source>
        <dbReference type="Proteomes" id="UP001202674"/>
    </source>
</evidence>
<evidence type="ECO:0000256" key="1">
    <source>
        <dbReference type="SAM" id="Phobius"/>
    </source>
</evidence>
<keyword evidence="1" id="KW-0472">Membrane</keyword>
<feature type="transmembrane region" description="Helical" evidence="1">
    <location>
        <begin position="6"/>
        <end position="32"/>
    </location>
</feature>
<reference evidence="2 3" key="1">
    <citation type="journal article" date="2022" name="Syst. Appl. Microbiol.">
        <title>Natronocalculus amylovorans gen. nov., sp. nov., and Natranaeroarchaeum aerophilus sp. nov., dominant culturable amylolytic natronoarchaea from hypersaline soda lakes in southwestern Siberia.</title>
        <authorList>
            <person name="Sorokin D.Y."/>
            <person name="Elcheninov A.G."/>
            <person name="Khizhniak T.V."/>
            <person name="Koenen M."/>
            <person name="Bale N.J."/>
            <person name="Damste J.S.S."/>
            <person name="Kublanov I.V."/>
        </authorList>
    </citation>
    <scope>NUCLEOTIDE SEQUENCE [LARGE SCALE GENOMIC DNA]</scope>
    <source>
        <strain evidence="2 3">AArc-St1-1</strain>
    </source>
</reference>
<dbReference type="Proteomes" id="UP001202674">
    <property type="component" value="Unassembled WGS sequence"/>
</dbReference>
<keyword evidence="1" id="KW-0812">Transmembrane</keyword>
<accession>A0AAE3FTD9</accession>
<sequence>MTDTVLSMLVATAVLTLIGVLIKYFGVVELIAGYDPDKIEDEDGLATFIGTQTLYVAALTAIVAGFEYTQPFDGYQGIWIVFVVGTLAVTVRMVRGARRYEKPV</sequence>
<protein>
    <submittedName>
        <fullName evidence="2">DUF3784 domain-containing protein</fullName>
    </submittedName>
</protein>
<organism evidence="2 3">
    <name type="scientific">Natranaeroarchaeum aerophilus</name>
    <dbReference type="NCBI Taxonomy" id="2917711"/>
    <lineage>
        <taxon>Archaea</taxon>
        <taxon>Methanobacteriati</taxon>
        <taxon>Methanobacteriota</taxon>
        <taxon>Stenosarchaea group</taxon>
        <taxon>Halobacteria</taxon>
        <taxon>Halobacteriales</taxon>
        <taxon>Natronoarchaeaceae</taxon>
        <taxon>Natranaeroarchaeum</taxon>
    </lineage>
</organism>
<dbReference type="RefSeq" id="WP_250598006.1">
    <property type="nucleotide sequence ID" value="NZ_JAKRVY010000009.1"/>
</dbReference>
<dbReference type="EMBL" id="JAKRVY010000009">
    <property type="protein sequence ID" value="MCL9814785.1"/>
    <property type="molecule type" value="Genomic_DNA"/>
</dbReference>
<gene>
    <name evidence="2" type="ORF">AArcSt11_14085</name>
</gene>
<keyword evidence="1" id="KW-1133">Transmembrane helix</keyword>
<keyword evidence="3" id="KW-1185">Reference proteome</keyword>
<evidence type="ECO:0000313" key="2">
    <source>
        <dbReference type="EMBL" id="MCL9814785.1"/>
    </source>
</evidence>
<comment type="caution">
    <text evidence="2">The sequence shown here is derived from an EMBL/GenBank/DDBJ whole genome shotgun (WGS) entry which is preliminary data.</text>
</comment>
<proteinExistence type="predicted"/>
<dbReference type="AlphaFoldDB" id="A0AAE3FTD9"/>
<feature type="transmembrane region" description="Helical" evidence="1">
    <location>
        <begin position="78"/>
        <end position="94"/>
    </location>
</feature>